<evidence type="ECO:0000259" key="3">
    <source>
        <dbReference type="Pfam" id="PF00048"/>
    </source>
</evidence>
<keyword evidence="2" id="KW-0812">Transmembrane</keyword>
<evidence type="ECO:0000256" key="2">
    <source>
        <dbReference type="SAM" id="Phobius"/>
    </source>
</evidence>
<reference evidence="4 5" key="1">
    <citation type="submission" date="2020-10" db="EMBL/GenBank/DDBJ databases">
        <title>Pygocentrus nattereri (red-bellied piranha) genome, fPygNat1, primary haplotype.</title>
        <authorList>
            <person name="Myers G."/>
            <person name="Meyer A."/>
            <person name="Karagic N."/>
            <person name="Pippel M."/>
            <person name="Winkler S."/>
            <person name="Tracey A."/>
            <person name="Wood J."/>
            <person name="Formenti G."/>
            <person name="Howe K."/>
            <person name="Fedrigo O."/>
            <person name="Jarvis E.D."/>
        </authorList>
    </citation>
    <scope>NUCLEOTIDE SEQUENCE [LARGE SCALE GENOMIC DNA]</scope>
</reference>
<keyword evidence="2" id="KW-0472">Membrane</keyword>
<evidence type="ECO:0000256" key="1">
    <source>
        <dbReference type="ARBA" id="ARBA00022514"/>
    </source>
</evidence>
<keyword evidence="5" id="KW-1185">Reference proteome</keyword>
<evidence type="ECO:0000313" key="4">
    <source>
        <dbReference type="Ensembl" id="ENSPNAP00000014803.1"/>
    </source>
</evidence>
<accession>A0A3B4CTX6</accession>
<dbReference type="GO" id="GO:0006955">
    <property type="term" value="P:immune response"/>
    <property type="evidence" value="ECO:0007669"/>
    <property type="project" value="InterPro"/>
</dbReference>
<feature type="domain" description="Chemokine interleukin-8-like" evidence="3">
    <location>
        <begin position="68"/>
        <end position="120"/>
    </location>
</feature>
<dbReference type="GO" id="GO:0005615">
    <property type="term" value="C:extracellular space"/>
    <property type="evidence" value="ECO:0007669"/>
    <property type="project" value="UniProtKB-KW"/>
</dbReference>
<dbReference type="Pfam" id="PF00048">
    <property type="entry name" value="IL8"/>
    <property type="match status" value="1"/>
</dbReference>
<dbReference type="InterPro" id="IPR036048">
    <property type="entry name" value="Interleukin_8-like_sf"/>
</dbReference>
<dbReference type="Proteomes" id="UP001501920">
    <property type="component" value="Chromosome 2"/>
</dbReference>
<feature type="transmembrane region" description="Helical" evidence="2">
    <location>
        <begin position="43"/>
        <end position="60"/>
    </location>
</feature>
<protein>
    <recommendedName>
        <fullName evidence="3">Chemokine interleukin-8-like domain-containing protein</fullName>
    </recommendedName>
</protein>
<reference evidence="4" key="2">
    <citation type="submission" date="2025-05" db="UniProtKB">
        <authorList>
            <consortium name="Ensembl"/>
        </authorList>
    </citation>
    <scope>IDENTIFICATION</scope>
</reference>
<dbReference type="Gene3D" id="2.40.50.40">
    <property type="match status" value="1"/>
</dbReference>
<dbReference type="AlphaFoldDB" id="A0A3B4CTX6"/>
<dbReference type="GeneTree" id="ENSGT00940000173713"/>
<dbReference type="GO" id="GO:0008009">
    <property type="term" value="F:chemokine activity"/>
    <property type="evidence" value="ECO:0007669"/>
    <property type="project" value="InterPro"/>
</dbReference>
<sequence>MMVFKPIGDHEQPDHLHLQPCLRKQTRGQLSNSHNMHLSQKSMGSLAVIAVLLCIAIMGANGQQKKSECCKEVSTEKITVPITGFQLQRKNPPCVKAVIFFTNEGPKCSHWRENWVQDKILELRKLQSAEKGQKKDSSTAAP</sequence>
<proteinExistence type="predicted"/>
<name>A0A3B4CTX6_PYGNA</name>
<dbReference type="Ensembl" id="ENSPNAT00000037475.2">
    <property type="protein sequence ID" value="ENSPNAP00000014803.1"/>
    <property type="gene ID" value="ENSPNAG00000020777.2"/>
</dbReference>
<dbReference type="InterPro" id="IPR001811">
    <property type="entry name" value="Chemokine_IL8-like_dom"/>
</dbReference>
<dbReference type="OMA" id="CCTISTK"/>
<keyword evidence="1" id="KW-0202">Cytokine</keyword>
<keyword evidence="2" id="KW-1133">Transmembrane helix</keyword>
<organism evidence="4 5">
    <name type="scientific">Pygocentrus nattereri</name>
    <name type="common">Red-bellied piranha</name>
    <dbReference type="NCBI Taxonomy" id="42514"/>
    <lineage>
        <taxon>Eukaryota</taxon>
        <taxon>Metazoa</taxon>
        <taxon>Chordata</taxon>
        <taxon>Craniata</taxon>
        <taxon>Vertebrata</taxon>
        <taxon>Euteleostomi</taxon>
        <taxon>Actinopterygii</taxon>
        <taxon>Neopterygii</taxon>
        <taxon>Teleostei</taxon>
        <taxon>Ostariophysi</taxon>
        <taxon>Characiformes</taxon>
        <taxon>Characoidei</taxon>
        <taxon>Pygocentrus</taxon>
    </lineage>
</organism>
<dbReference type="Ensembl" id="ENSPNAT00000022851.2">
    <property type="protein sequence ID" value="ENSPNAP00000014821.1"/>
    <property type="gene ID" value="ENSPNAG00000020777.2"/>
</dbReference>
<evidence type="ECO:0000313" key="5">
    <source>
        <dbReference type="Proteomes" id="UP001501920"/>
    </source>
</evidence>
<dbReference type="SUPFAM" id="SSF54117">
    <property type="entry name" value="Interleukin 8-like chemokines"/>
    <property type="match status" value="1"/>
</dbReference>